<gene>
    <name evidence="1" type="ORF">HMC16_06935</name>
</gene>
<comment type="caution">
    <text evidence="1">The sequence shown here is derived from an EMBL/GenBank/DDBJ whole genome shotgun (WGS) entry which is preliminary data.</text>
</comment>
<evidence type="ECO:0000313" key="2">
    <source>
        <dbReference type="Proteomes" id="UP000581408"/>
    </source>
</evidence>
<dbReference type="EMBL" id="JABFEE010000006">
    <property type="protein sequence ID" value="MBA1835456.1"/>
    <property type="molecule type" value="Genomic_DNA"/>
</dbReference>
<dbReference type="Proteomes" id="UP000581408">
    <property type="component" value="Unassembled WGS sequence"/>
</dbReference>
<name>A0A838CIK6_9CORY</name>
<protein>
    <submittedName>
        <fullName evidence="1">Uncharacterized protein</fullName>
    </submittedName>
</protein>
<evidence type="ECO:0000313" key="1">
    <source>
        <dbReference type="EMBL" id="MBA1835456.1"/>
    </source>
</evidence>
<dbReference type="AlphaFoldDB" id="A0A838CIK6"/>
<dbReference type="RefSeq" id="WP_181194819.1">
    <property type="nucleotide sequence ID" value="NZ_JABFEE010000006.1"/>
</dbReference>
<sequence>MTTPQLTHLWEGDYKITLSSGEQVFNIATPHGHERAEQPVMLLQGGTDGFSVNPDVLRKATANRYGERVVGKKLPPFGGTMKVVVGDPALRVPLAYIDRQWRRAWSPFEDTICTVAATDGGNAWARFRRADMTDVPNNLRGRPSYPCDVSWVCLDGVWFGKSRTYTGSAEVRDNSDPGLSPVVSLEWDTTQDLDVTFPDGRRITFPRSSATGSLPPIVYFDLEPGMMGHPTDAPDGGTVFTLWPAFQGKMRGVELTPRKPSYWTMSGCTLRVTPRYLHPWR</sequence>
<accession>A0A838CIK6</accession>
<organism evidence="1 2">
    <name type="scientific">Corynebacterium wankanglinii</name>
    <dbReference type="NCBI Taxonomy" id="2735136"/>
    <lineage>
        <taxon>Bacteria</taxon>
        <taxon>Bacillati</taxon>
        <taxon>Actinomycetota</taxon>
        <taxon>Actinomycetes</taxon>
        <taxon>Mycobacteriales</taxon>
        <taxon>Corynebacteriaceae</taxon>
        <taxon>Corynebacterium</taxon>
    </lineage>
</organism>
<proteinExistence type="predicted"/>
<reference evidence="1 2" key="1">
    <citation type="submission" date="2020-05" db="EMBL/GenBank/DDBJ databases">
        <title>Descriptions of Corynebacterium xxxx sp. nov., Corynebacterium yyyy sp. nov. and Corynebacterium zzzz sp. nov.</title>
        <authorList>
            <person name="Zhang G."/>
        </authorList>
    </citation>
    <scope>NUCLEOTIDE SEQUENCE [LARGE SCALE GENOMIC DNA]</scope>
    <source>
        <strain evidence="2">zg-915</strain>
    </source>
</reference>